<gene>
    <name evidence="1" type="ORF">KASA_0F01617G</name>
</gene>
<protein>
    <submittedName>
        <fullName evidence="1">Uncharacterized protein</fullName>
    </submittedName>
</protein>
<organism evidence="1 2">
    <name type="scientific">Maudiozyma saulgeensis</name>
    <dbReference type="NCBI Taxonomy" id="1789683"/>
    <lineage>
        <taxon>Eukaryota</taxon>
        <taxon>Fungi</taxon>
        <taxon>Dikarya</taxon>
        <taxon>Ascomycota</taxon>
        <taxon>Saccharomycotina</taxon>
        <taxon>Saccharomycetes</taxon>
        <taxon>Saccharomycetales</taxon>
        <taxon>Saccharomycetaceae</taxon>
        <taxon>Maudiozyma</taxon>
    </lineage>
</organism>
<dbReference type="AlphaFoldDB" id="A0A1X7RAP8"/>
<dbReference type="EMBL" id="FXLY01000013">
    <property type="protein sequence ID" value="SMN22743.1"/>
    <property type="molecule type" value="Genomic_DNA"/>
</dbReference>
<evidence type="ECO:0000313" key="1">
    <source>
        <dbReference type="EMBL" id="SMN22743.1"/>
    </source>
</evidence>
<sequence>MSGEISMKQWNKYFAYSGDVANYNIEYGDFEYAKHGALVSASFAAMVLKNDEKFPKSVCKSAVSNMLINGVVNEYFLEKYTPFWLFGYSIVNIQDDRSSVYSIYCKLHYSALLASCLLDGGSYEKFQRSNGIRLFDIDVARFALHLGRMDIFEDQLNLAKKHGKFWKHLDFEKEEQNNWGYSTVLIEDVYEPFPDHHPLLNYEELSVTDILNSTTEN</sequence>
<accession>A0A1X7RAP8</accession>
<name>A0A1X7RAP8_9SACH</name>
<keyword evidence="2" id="KW-1185">Reference proteome</keyword>
<dbReference type="Proteomes" id="UP000196158">
    <property type="component" value="Unassembled WGS sequence"/>
</dbReference>
<proteinExistence type="predicted"/>
<dbReference type="OrthoDB" id="4097722at2759"/>
<evidence type="ECO:0000313" key="2">
    <source>
        <dbReference type="Proteomes" id="UP000196158"/>
    </source>
</evidence>
<reference evidence="1 2" key="1">
    <citation type="submission" date="2017-04" db="EMBL/GenBank/DDBJ databases">
        <authorList>
            <person name="Afonso C.L."/>
            <person name="Miller P.J."/>
            <person name="Scott M.A."/>
            <person name="Spackman E."/>
            <person name="Goraichik I."/>
            <person name="Dimitrov K.M."/>
            <person name="Suarez D.L."/>
            <person name="Swayne D.E."/>
        </authorList>
    </citation>
    <scope>NUCLEOTIDE SEQUENCE [LARGE SCALE GENOMIC DNA]</scope>
</reference>